<dbReference type="PANTHER" id="PTHR43283">
    <property type="entry name" value="BETA-LACTAMASE-RELATED"/>
    <property type="match status" value="1"/>
</dbReference>
<keyword evidence="5" id="KW-1185">Reference proteome</keyword>
<sequence length="336" mass="35335">MRALAGVALIATALAVSPSALAAGKLDKSIAALKEKGFTGEVLTDGGERHVIGIEPPQRWVMGSVTKQIVAITAAKLVEEGKARWDDTIASRLPAFAGHPSGAVTLKELFQHTSGLASPEEGVPEGVIPPYRARGRGGDVLTPCIVPPTGERGRYRYNNCDTIVAGAMLEAASGEPLARLVARAVLRPAGMTHTRFARRGEKTAFSASNGRVEVAGYGASAGLLGTADDLVRLDKALMSGKLVGEAQRRILWQGEPSLGYVALGTWSFSANLAGCKDEVALVERRGDVDGTQTRNLIAPALNRALVIFTPQPDFDFGEIWQGSGATYDLASAAFCQ</sequence>
<feature type="chain" id="PRO_5047328733" evidence="2">
    <location>
        <begin position="23"/>
        <end position="336"/>
    </location>
</feature>
<evidence type="ECO:0000256" key="1">
    <source>
        <dbReference type="ARBA" id="ARBA00022801"/>
    </source>
</evidence>
<name>A0ABS0HFW0_9SPHN</name>
<dbReference type="Pfam" id="PF00144">
    <property type="entry name" value="Beta-lactamase"/>
    <property type="match status" value="1"/>
</dbReference>
<organism evidence="4 5">
    <name type="scientific">Novosphingobium jiangmenense</name>
    <dbReference type="NCBI Taxonomy" id="2791981"/>
    <lineage>
        <taxon>Bacteria</taxon>
        <taxon>Pseudomonadati</taxon>
        <taxon>Pseudomonadota</taxon>
        <taxon>Alphaproteobacteria</taxon>
        <taxon>Sphingomonadales</taxon>
        <taxon>Sphingomonadaceae</taxon>
        <taxon>Novosphingobium</taxon>
    </lineage>
</organism>
<evidence type="ECO:0000256" key="2">
    <source>
        <dbReference type="SAM" id="SignalP"/>
    </source>
</evidence>
<dbReference type="SUPFAM" id="SSF56601">
    <property type="entry name" value="beta-lactamase/transpeptidase-like"/>
    <property type="match status" value="1"/>
</dbReference>
<keyword evidence="2" id="KW-0732">Signal</keyword>
<accession>A0ABS0HFW0</accession>
<evidence type="ECO:0000313" key="5">
    <source>
        <dbReference type="Proteomes" id="UP000600799"/>
    </source>
</evidence>
<feature type="signal peptide" evidence="2">
    <location>
        <begin position="1"/>
        <end position="22"/>
    </location>
</feature>
<dbReference type="InterPro" id="IPR050789">
    <property type="entry name" value="Diverse_Enzym_Activities"/>
</dbReference>
<evidence type="ECO:0000313" key="4">
    <source>
        <dbReference type="EMBL" id="MBF9151141.1"/>
    </source>
</evidence>
<protein>
    <submittedName>
        <fullName evidence="4">Beta-lactamase family protein</fullName>
    </submittedName>
</protein>
<keyword evidence="1" id="KW-0378">Hydrolase</keyword>
<reference evidence="4 5" key="1">
    <citation type="submission" date="2020-11" db="EMBL/GenBank/DDBJ databases">
        <title>The genome sequence of Novosphingobium sp. 1Y9A.</title>
        <authorList>
            <person name="Liu Y."/>
        </authorList>
    </citation>
    <scope>NUCLEOTIDE SEQUENCE [LARGE SCALE GENOMIC DNA]</scope>
    <source>
        <strain evidence="4 5">1Y9A</strain>
    </source>
</reference>
<dbReference type="Proteomes" id="UP000600799">
    <property type="component" value="Unassembled WGS sequence"/>
</dbReference>
<dbReference type="InterPro" id="IPR001466">
    <property type="entry name" value="Beta-lactam-related"/>
</dbReference>
<evidence type="ECO:0000259" key="3">
    <source>
        <dbReference type="Pfam" id="PF00144"/>
    </source>
</evidence>
<feature type="domain" description="Beta-lactamase-related" evidence="3">
    <location>
        <begin position="55"/>
        <end position="255"/>
    </location>
</feature>
<gene>
    <name evidence="4" type="ORF">I2488_09025</name>
</gene>
<comment type="caution">
    <text evidence="4">The sequence shown here is derived from an EMBL/GenBank/DDBJ whole genome shotgun (WGS) entry which is preliminary data.</text>
</comment>
<dbReference type="RefSeq" id="WP_084278474.1">
    <property type="nucleotide sequence ID" value="NZ_JADQDC010000005.1"/>
</dbReference>
<dbReference type="Gene3D" id="3.40.710.10">
    <property type="entry name" value="DD-peptidase/beta-lactamase superfamily"/>
    <property type="match status" value="1"/>
</dbReference>
<dbReference type="InterPro" id="IPR012338">
    <property type="entry name" value="Beta-lactam/transpept-like"/>
</dbReference>
<dbReference type="EMBL" id="JADQDC010000005">
    <property type="protein sequence ID" value="MBF9151141.1"/>
    <property type="molecule type" value="Genomic_DNA"/>
</dbReference>
<dbReference type="PANTHER" id="PTHR43283:SF11">
    <property type="entry name" value="BETA-LACTAMASE-RELATED DOMAIN-CONTAINING PROTEIN"/>
    <property type="match status" value="1"/>
</dbReference>
<proteinExistence type="predicted"/>